<dbReference type="SUPFAM" id="SSF56209">
    <property type="entry name" value="Nitrile hydratase alpha chain"/>
    <property type="match status" value="1"/>
</dbReference>
<dbReference type="Gene3D" id="3.90.330.10">
    <property type="entry name" value="Nitrile hydratase alpha /Thiocyanate hydrolase gamma"/>
    <property type="match status" value="1"/>
</dbReference>
<keyword evidence="9" id="KW-1185">Reference proteome</keyword>
<evidence type="ECO:0000256" key="2">
    <source>
        <dbReference type="ARBA" id="ARBA00013079"/>
    </source>
</evidence>
<evidence type="ECO:0000313" key="9">
    <source>
        <dbReference type="Proteomes" id="UP000295341"/>
    </source>
</evidence>
<dbReference type="InterPro" id="IPR036648">
    <property type="entry name" value="CN_Hdrase_a/SCN_Hdrase_g_sf"/>
</dbReference>
<feature type="binding site" evidence="6">
    <location>
        <position position="98"/>
    </location>
    <ligand>
        <name>Fe(3+)</name>
        <dbReference type="ChEBI" id="CHEBI:29034"/>
    </ligand>
</feature>
<evidence type="ECO:0000256" key="4">
    <source>
        <dbReference type="ARBA" id="ARBA00023239"/>
    </source>
</evidence>
<gene>
    <name evidence="8" type="ORF">DFR24_3403</name>
</gene>
<reference evidence="8 9" key="1">
    <citation type="submission" date="2019-03" db="EMBL/GenBank/DDBJ databases">
        <title>Genomic Encyclopedia of Type Strains, Phase IV (KMG-IV): sequencing the most valuable type-strain genomes for metagenomic binning, comparative biology and taxonomic classification.</title>
        <authorList>
            <person name="Goeker M."/>
        </authorList>
    </citation>
    <scope>NUCLEOTIDE SEQUENCE [LARGE SCALE GENOMIC DNA]</scope>
    <source>
        <strain evidence="8 9">DSM 26377</strain>
    </source>
</reference>
<evidence type="ECO:0000256" key="1">
    <source>
        <dbReference type="ARBA" id="ARBA00009363"/>
    </source>
</evidence>
<accession>A0A4R7P0L0</accession>
<dbReference type="Proteomes" id="UP000295341">
    <property type="component" value="Unassembled WGS sequence"/>
</dbReference>
<comment type="caution">
    <text evidence="8">The sequence shown here is derived from an EMBL/GenBank/DDBJ whole genome shotgun (WGS) entry which is preliminary data.</text>
</comment>
<evidence type="ECO:0000256" key="3">
    <source>
        <dbReference type="ARBA" id="ARBA00022723"/>
    </source>
</evidence>
<dbReference type="InterPro" id="IPR023900">
    <property type="entry name" value="CN_Hdrtase_asu/SCN_Hdrlase_gsu"/>
</dbReference>
<evidence type="ECO:0000256" key="5">
    <source>
        <dbReference type="ARBA" id="ARBA00044877"/>
    </source>
</evidence>
<dbReference type="PIRSF" id="PIRSF001426">
    <property type="entry name" value="NHase_alpha"/>
    <property type="match status" value="1"/>
</dbReference>
<evidence type="ECO:0000313" key="8">
    <source>
        <dbReference type="EMBL" id="TDU26380.1"/>
    </source>
</evidence>
<dbReference type="Pfam" id="PF02979">
    <property type="entry name" value="NHase_alpha"/>
    <property type="match status" value="1"/>
</dbReference>
<feature type="binding site" evidence="6">
    <location>
        <position position="100"/>
    </location>
    <ligand>
        <name>Fe(3+)</name>
        <dbReference type="ChEBI" id="CHEBI:29034"/>
    </ligand>
</feature>
<comment type="catalytic activity">
    <reaction evidence="5">
        <text>an aliphatic primary amide = an aliphatic nitrile + H2O</text>
        <dbReference type="Rhea" id="RHEA:12673"/>
        <dbReference type="ChEBI" id="CHEBI:15377"/>
        <dbReference type="ChEBI" id="CHEBI:65285"/>
        <dbReference type="ChEBI" id="CHEBI:80291"/>
        <dbReference type="EC" id="4.2.1.84"/>
    </reaction>
</comment>
<keyword evidence="3 6" id="KW-0479">Metal-binding</keyword>
<keyword evidence="4" id="KW-0456">Lyase</keyword>
<comment type="similarity">
    <text evidence="1">Belongs to the nitrile hydratase subunit alpha family.</text>
</comment>
<feature type="domain" description="Nitrile hydratase alpha/Thiocyanate hydrolase gamma" evidence="7">
    <location>
        <begin position="4"/>
        <end position="185"/>
    </location>
</feature>
<keyword evidence="6" id="KW-0408">Iron</keyword>
<proteinExistence type="inferred from homology"/>
<protein>
    <recommendedName>
        <fullName evidence="2">nitrile hydratase</fullName>
        <ecNumber evidence="2">4.2.1.84</ecNumber>
    </recommendedName>
</protein>
<name>A0A4R7P0L0_9GAMM</name>
<evidence type="ECO:0000256" key="6">
    <source>
        <dbReference type="PIRSR" id="PIRSR001426-1"/>
    </source>
</evidence>
<sequence length="191" mass="21454">MAPIARRAHALKEALDRKKLIPEGFIENFTKLMEVDWDPANGARVVARAWVDPAFRTLLIKDGTRACEQFGYTGPQGEYIVALENTPTLQNVIVCTLCSCTAWPVLGLPPDWYKSFEYRSRVVRESRSVLREMGLDLPESVEIKVWDTTAETRYMVLPFRPAGTEGWSEEKLASIVTKDVLIGVARPLANA</sequence>
<dbReference type="GO" id="GO:0018822">
    <property type="term" value="F:nitrile hydratase activity"/>
    <property type="evidence" value="ECO:0007669"/>
    <property type="project" value="UniProtKB-EC"/>
</dbReference>
<dbReference type="EMBL" id="SOBT01000010">
    <property type="protein sequence ID" value="TDU26380.1"/>
    <property type="molecule type" value="Genomic_DNA"/>
</dbReference>
<feature type="binding site" evidence="6">
    <location>
        <position position="99"/>
    </location>
    <ligand>
        <name>Fe(3+)</name>
        <dbReference type="ChEBI" id="CHEBI:29034"/>
    </ligand>
</feature>
<dbReference type="InterPro" id="IPR018141">
    <property type="entry name" value="Nitrile_hydratase_asu"/>
</dbReference>
<evidence type="ECO:0000259" key="7">
    <source>
        <dbReference type="Pfam" id="PF02979"/>
    </source>
</evidence>
<dbReference type="NCBIfam" id="TIGR01323">
    <property type="entry name" value="nitrile_alph"/>
    <property type="match status" value="1"/>
</dbReference>
<dbReference type="InterPro" id="IPR004232">
    <property type="entry name" value="CN_Hdrtase_a/SCN_Hdrlase_g"/>
</dbReference>
<dbReference type="EC" id="4.2.1.84" evidence="2"/>
<feature type="binding site" evidence="6">
    <location>
        <position position="95"/>
    </location>
    <ligand>
        <name>Fe(3+)</name>
        <dbReference type="ChEBI" id="CHEBI:29034"/>
    </ligand>
</feature>
<organism evidence="8 9">
    <name type="scientific">Panacagrimonas perspica</name>
    <dbReference type="NCBI Taxonomy" id="381431"/>
    <lineage>
        <taxon>Bacteria</taxon>
        <taxon>Pseudomonadati</taxon>
        <taxon>Pseudomonadota</taxon>
        <taxon>Gammaproteobacteria</taxon>
        <taxon>Nevskiales</taxon>
        <taxon>Nevskiaceae</taxon>
        <taxon>Panacagrimonas</taxon>
    </lineage>
</organism>
<dbReference type="AlphaFoldDB" id="A0A4R7P0L0"/>
<dbReference type="GO" id="GO:0046914">
    <property type="term" value="F:transition metal ion binding"/>
    <property type="evidence" value="ECO:0007669"/>
    <property type="project" value="InterPro"/>
</dbReference>